<evidence type="ECO:0000313" key="6">
    <source>
        <dbReference type="Proteomes" id="UP001375240"/>
    </source>
</evidence>
<dbReference type="Pfam" id="PF01900">
    <property type="entry name" value="RNase_P_Rpp14"/>
    <property type="match status" value="1"/>
</dbReference>
<keyword evidence="6" id="KW-1185">Reference proteome</keyword>
<evidence type="ECO:0000256" key="2">
    <source>
        <dbReference type="ARBA" id="ARBA00022694"/>
    </source>
</evidence>
<proteinExistence type="inferred from homology"/>
<gene>
    <name evidence="5" type="ORF">TWF696_001511</name>
</gene>
<dbReference type="GO" id="GO:0000172">
    <property type="term" value="C:ribonuclease MRP complex"/>
    <property type="evidence" value="ECO:0007669"/>
    <property type="project" value="TreeGrafter"/>
</dbReference>
<reference evidence="5 6" key="1">
    <citation type="submission" date="2019-10" db="EMBL/GenBank/DDBJ databases">
        <authorList>
            <person name="Palmer J.M."/>
        </authorList>
    </citation>
    <scope>NUCLEOTIDE SEQUENCE [LARGE SCALE GENOMIC DNA]</scope>
    <source>
        <strain evidence="5 6">TWF696</strain>
    </source>
</reference>
<dbReference type="GO" id="GO:0005730">
    <property type="term" value="C:nucleolus"/>
    <property type="evidence" value="ECO:0007669"/>
    <property type="project" value="TreeGrafter"/>
</dbReference>
<feature type="region of interest" description="Disordered" evidence="3">
    <location>
        <begin position="157"/>
        <end position="182"/>
    </location>
</feature>
<evidence type="ECO:0000256" key="3">
    <source>
        <dbReference type="SAM" id="MobiDB-lite"/>
    </source>
</evidence>
<dbReference type="SUPFAM" id="SSF160350">
    <property type="entry name" value="Rnp2-like"/>
    <property type="match status" value="1"/>
</dbReference>
<evidence type="ECO:0000256" key="4">
    <source>
        <dbReference type="SAM" id="SignalP"/>
    </source>
</evidence>
<dbReference type="EMBL" id="JAVHNQ010000010">
    <property type="protein sequence ID" value="KAK6338040.1"/>
    <property type="molecule type" value="Genomic_DNA"/>
</dbReference>
<dbReference type="PANTHER" id="PTHR15441:SF2">
    <property type="entry name" value="RIBONUCLEASE P_MRP PROTEIN SUBUNIT POP5"/>
    <property type="match status" value="1"/>
</dbReference>
<evidence type="ECO:0000313" key="5">
    <source>
        <dbReference type="EMBL" id="KAK6338040.1"/>
    </source>
</evidence>
<dbReference type="InterPro" id="IPR038085">
    <property type="entry name" value="Rnp2-like_sf"/>
</dbReference>
<dbReference type="GO" id="GO:0030681">
    <property type="term" value="C:multimeric ribonuclease P complex"/>
    <property type="evidence" value="ECO:0007669"/>
    <property type="project" value="TreeGrafter"/>
</dbReference>
<feature type="compositionally biased region" description="Acidic residues" evidence="3">
    <location>
        <begin position="167"/>
        <end position="182"/>
    </location>
</feature>
<keyword evidence="2" id="KW-0819">tRNA processing</keyword>
<dbReference type="Gene3D" id="3.30.70.3250">
    <property type="entry name" value="Ribonuclease P, Pop5 subunit"/>
    <property type="match status" value="1"/>
</dbReference>
<dbReference type="Proteomes" id="UP001375240">
    <property type="component" value="Unassembled WGS sequence"/>
</dbReference>
<comment type="similarity">
    <text evidence="1">Belongs to the eukaryotic/archaeal RNase P protein component 2 family.</text>
</comment>
<name>A0AAV9U926_9PEZI</name>
<accession>A0AAV9U926</accession>
<dbReference type="GO" id="GO:0001682">
    <property type="term" value="P:tRNA 5'-leader removal"/>
    <property type="evidence" value="ECO:0007669"/>
    <property type="project" value="InterPro"/>
</dbReference>
<feature type="chain" id="PRO_5043384616" evidence="4">
    <location>
        <begin position="21"/>
        <end position="182"/>
    </location>
</feature>
<protein>
    <submittedName>
        <fullName evidence="5">Uncharacterized protein</fullName>
    </submittedName>
</protein>
<dbReference type="AlphaFoldDB" id="A0AAV9U926"/>
<dbReference type="GO" id="GO:0033204">
    <property type="term" value="F:ribonuclease P RNA binding"/>
    <property type="evidence" value="ECO:0007669"/>
    <property type="project" value="TreeGrafter"/>
</dbReference>
<organism evidence="5 6">
    <name type="scientific">Orbilia brochopaga</name>
    <dbReference type="NCBI Taxonomy" id="3140254"/>
    <lineage>
        <taxon>Eukaryota</taxon>
        <taxon>Fungi</taxon>
        <taxon>Dikarya</taxon>
        <taxon>Ascomycota</taxon>
        <taxon>Pezizomycotina</taxon>
        <taxon>Orbiliomycetes</taxon>
        <taxon>Orbiliales</taxon>
        <taxon>Orbiliaceae</taxon>
        <taxon>Orbilia</taxon>
    </lineage>
</organism>
<comment type="caution">
    <text evidence="5">The sequence shown here is derived from an EMBL/GenBank/DDBJ whole genome shotgun (WGS) entry which is preliminary data.</text>
</comment>
<sequence length="182" mass="19715">MVRVKQRYLLFTILYPAASSATSLPQSMAFCQPSPASLTRTTLAAAIRASILTNFGDWGIGQAGSFAVKYFSPATSTGILRITRPHYRTLWAALTFLRDLAGHPVVIKVVRVSGTIRKAETEAVKLAEETIRRVKREQRAIGKNKGAAVATLFAGAGGDGGQKQTEDIIDVDIEMDSDDDEE</sequence>
<keyword evidence="4" id="KW-0732">Signal</keyword>
<evidence type="ECO:0000256" key="1">
    <source>
        <dbReference type="ARBA" id="ARBA00010800"/>
    </source>
</evidence>
<dbReference type="InterPro" id="IPR002759">
    <property type="entry name" value="Pop5/Rpp14/Rnp2-like"/>
</dbReference>
<dbReference type="PANTHER" id="PTHR15441">
    <property type="entry name" value="RIBONUCLEASE P PROTEIN SUBUNIT P14"/>
    <property type="match status" value="1"/>
</dbReference>
<feature type="signal peptide" evidence="4">
    <location>
        <begin position="1"/>
        <end position="20"/>
    </location>
</feature>
<dbReference type="HAMAP" id="MF_00755">
    <property type="entry name" value="RNase_P_2"/>
    <property type="match status" value="1"/>
</dbReference>